<sequence>MNTLKIIASAAGLAVLLVTTAAFIDFRYEKEIKKIQSPKNEGGFAVVELFTSEGCSSCPPADELMEKIQAENENKQLYILAFHVDYWDHQGWKDRFSDHEFSLRQKQYANWMKLQTIYTPQVIVNGSEEMIGSEAGAVFNAIKRQLAQKASSSLRLSCKIQNKKAVIHYQGVADQEEAELVLTLVQQSTASSVKAGENAGRNLTHVQVVRKLARKSLNGKKEIVFYLPDDFNEKGWELVGFVQNLRNGHISQAARFDLDEK</sequence>
<dbReference type="SUPFAM" id="SSF52833">
    <property type="entry name" value="Thioredoxin-like"/>
    <property type="match status" value="1"/>
</dbReference>
<dbReference type="PANTHER" id="PTHR36057">
    <property type="match status" value="1"/>
</dbReference>
<dbReference type="Proteomes" id="UP001589774">
    <property type="component" value="Unassembled WGS sequence"/>
</dbReference>
<comment type="caution">
    <text evidence="1">The sequence shown here is derived from an EMBL/GenBank/DDBJ whole genome shotgun (WGS) entry which is preliminary data.</text>
</comment>
<dbReference type="InterPro" id="IPR036249">
    <property type="entry name" value="Thioredoxin-like_sf"/>
</dbReference>
<reference evidence="1 2" key="1">
    <citation type="submission" date="2024-09" db="EMBL/GenBank/DDBJ databases">
        <authorList>
            <person name="Sun Q."/>
            <person name="Mori K."/>
        </authorList>
    </citation>
    <scope>NUCLEOTIDE SEQUENCE [LARGE SCALE GENOMIC DNA]</scope>
    <source>
        <strain evidence="1 2">CCM 7765</strain>
    </source>
</reference>
<organism evidence="1 2">
    <name type="scientific">Olivibacter oleidegradans</name>
    <dbReference type="NCBI Taxonomy" id="760123"/>
    <lineage>
        <taxon>Bacteria</taxon>
        <taxon>Pseudomonadati</taxon>
        <taxon>Bacteroidota</taxon>
        <taxon>Sphingobacteriia</taxon>
        <taxon>Sphingobacteriales</taxon>
        <taxon>Sphingobacteriaceae</taxon>
        <taxon>Olivibacter</taxon>
    </lineage>
</organism>
<proteinExistence type="predicted"/>
<dbReference type="InterPro" id="IPR010634">
    <property type="entry name" value="DUF1223"/>
</dbReference>
<name>A0ABV6HS90_9SPHI</name>
<accession>A0ABV6HS90</accession>
<dbReference type="RefSeq" id="WP_130857137.1">
    <property type="nucleotide sequence ID" value="NZ_JBHLWO010000007.1"/>
</dbReference>
<evidence type="ECO:0000313" key="1">
    <source>
        <dbReference type="EMBL" id="MFC0321767.1"/>
    </source>
</evidence>
<protein>
    <submittedName>
        <fullName evidence="1">DUF1223 domain-containing protein</fullName>
    </submittedName>
</protein>
<gene>
    <name evidence="1" type="ORF">ACFFI0_25870</name>
</gene>
<keyword evidence="2" id="KW-1185">Reference proteome</keyword>
<evidence type="ECO:0000313" key="2">
    <source>
        <dbReference type="Proteomes" id="UP001589774"/>
    </source>
</evidence>
<dbReference type="Pfam" id="PF06764">
    <property type="entry name" value="DUF1223"/>
    <property type="match status" value="1"/>
</dbReference>
<dbReference type="PANTHER" id="PTHR36057:SF1">
    <property type="entry name" value="LIPOPROTEIN LIPID ATTACHMENT SITE-LIKE PROTEIN, PUTATIVE (DUF1223)-RELATED"/>
    <property type="match status" value="1"/>
</dbReference>
<dbReference type="EMBL" id="JBHLWO010000007">
    <property type="protein sequence ID" value="MFC0321767.1"/>
    <property type="molecule type" value="Genomic_DNA"/>
</dbReference>
<dbReference type="Gene3D" id="3.40.30.10">
    <property type="entry name" value="Glutaredoxin"/>
    <property type="match status" value="1"/>
</dbReference>